<evidence type="ECO:0000256" key="5">
    <source>
        <dbReference type="ARBA" id="ARBA00022723"/>
    </source>
</evidence>
<name>A0A8H3A0E2_9AGAM</name>
<gene>
    <name evidence="11" type="ORF">RDB_LOCUS29788</name>
</gene>
<protein>
    <recommendedName>
        <fullName evidence="13">O-methylsterigmatocystin oxidoreductase</fullName>
    </recommendedName>
</protein>
<dbReference type="Gene3D" id="1.10.630.10">
    <property type="entry name" value="Cytochrome P450"/>
    <property type="match status" value="1"/>
</dbReference>
<dbReference type="InterPro" id="IPR036396">
    <property type="entry name" value="Cyt_P450_sf"/>
</dbReference>
<dbReference type="Proteomes" id="UP000663843">
    <property type="component" value="Unassembled WGS sequence"/>
</dbReference>
<dbReference type="GO" id="GO:0005506">
    <property type="term" value="F:iron ion binding"/>
    <property type="evidence" value="ECO:0007669"/>
    <property type="project" value="InterPro"/>
</dbReference>
<dbReference type="GO" id="GO:0016705">
    <property type="term" value="F:oxidoreductase activity, acting on paired donors, with incorporation or reduction of molecular oxygen"/>
    <property type="evidence" value="ECO:0007669"/>
    <property type="project" value="InterPro"/>
</dbReference>
<keyword evidence="5 9" id="KW-0479">Metal-binding</keyword>
<feature type="binding site" description="axial binding residue" evidence="9">
    <location>
        <position position="428"/>
    </location>
    <ligand>
        <name>heme</name>
        <dbReference type="ChEBI" id="CHEBI:30413"/>
    </ligand>
    <ligandPart>
        <name>Fe</name>
        <dbReference type="ChEBI" id="CHEBI:18248"/>
    </ligandPart>
</feature>
<keyword evidence="4 9" id="KW-0349">Heme</keyword>
<dbReference type="Pfam" id="PF00067">
    <property type="entry name" value="p450"/>
    <property type="match status" value="1"/>
</dbReference>
<comment type="cofactor">
    <cofactor evidence="1 9">
        <name>heme</name>
        <dbReference type="ChEBI" id="CHEBI:30413"/>
    </cofactor>
</comment>
<comment type="pathway">
    <text evidence="2">Secondary metabolite biosynthesis.</text>
</comment>
<dbReference type="PANTHER" id="PTHR46300">
    <property type="entry name" value="P450, PUTATIVE (EUROFUNG)-RELATED-RELATED"/>
    <property type="match status" value="1"/>
</dbReference>
<comment type="caution">
    <text evidence="11">The sequence shown here is derived from an EMBL/GenBank/DDBJ whole genome shotgun (WGS) entry which is preliminary data.</text>
</comment>
<evidence type="ECO:0000256" key="2">
    <source>
        <dbReference type="ARBA" id="ARBA00005179"/>
    </source>
</evidence>
<evidence type="ECO:0000313" key="11">
    <source>
        <dbReference type="EMBL" id="CAE6389932.1"/>
    </source>
</evidence>
<accession>A0A8H3A0E2</accession>
<evidence type="ECO:0000256" key="8">
    <source>
        <dbReference type="ARBA" id="ARBA00023033"/>
    </source>
</evidence>
<dbReference type="CDD" id="cd11065">
    <property type="entry name" value="CYP64-like"/>
    <property type="match status" value="1"/>
</dbReference>
<dbReference type="SUPFAM" id="SSF48264">
    <property type="entry name" value="Cytochrome P450"/>
    <property type="match status" value="1"/>
</dbReference>
<dbReference type="EMBL" id="CAJMWT010001239">
    <property type="protein sequence ID" value="CAE6389932.1"/>
    <property type="molecule type" value="Genomic_DNA"/>
</dbReference>
<proteinExistence type="inferred from homology"/>
<evidence type="ECO:0000256" key="4">
    <source>
        <dbReference type="ARBA" id="ARBA00022617"/>
    </source>
</evidence>
<dbReference type="InterPro" id="IPR050364">
    <property type="entry name" value="Cytochrome_P450_fung"/>
</dbReference>
<evidence type="ECO:0000256" key="3">
    <source>
        <dbReference type="ARBA" id="ARBA00010617"/>
    </source>
</evidence>
<keyword evidence="7 9" id="KW-0408">Iron</keyword>
<organism evidence="11 12">
    <name type="scientific">Rhizoctonia solani</name>
    <dbReference type="NCBI Taxonomy" id="456999"/>
    <lineage>
        <taxon>Eukaryota</taxon>
        <taxon>Fungi</taxon>
        <taxon>Dikarya</taxon>
        <taxon>Basidiomycota</taxon>
        <taxon>Agaricomycotina</taxon>
        <taxon>Agaricomycetes</taxon>
        <taxon>Cantharellales</taxon>
        <taxon>Ceratobasidiaceae</taxon>
        <taxon>Rhizoctonia</taxon>
    </lineage>
</organism>
<dbReference type="PANTHER" id="PTHR46300:SF7">
    <property type="entry name" value="P450, PUTATIVE (EUROFUNG)-RELATED"/>
    <property type="match status" value="1"/>
</dbReference>
<evidence type="ECO:0000256" key="6">
    <source>
        <dbReference type="ARBA" id="ARBA00023002"/>
    </source>
</evidence>
<dbReference type="PROSITE" id="PS00086">
    <property type="entry name" value="CYTOCHROME_P450"/>
    <property type="match status" value="1"/>
</dbReference>
<dbReference type="InterPro" id="IPR001128">
    <property type="entry name" value="Cyt_P450"/>
</dbReference>
<evidence type="ECO:0000256" key="10">
    <source>
        <dbReference type="RuleBase" id="RU000461"/>
    </source>
</evidence>
<evidence type="ECO:0000256" key="7">
    <source>
        <dbReference type="ARBA" id="ARBA00023004"/>
    </source>
</evidence>
<evidence type="ECO:0000313" key="12">
    <source>
        <dbReference type="Proteomes" id="UP000663843"/>
    </source>
</evidence>
<keyword evidence="6 10" id="KW-0560">Oxidoreductase</keyword>
<dbReference type="InterPro" id="IPR017972">
    <property type="entry name" value="Cyt_P450_CS"/>
</dbReference>
<dbReference type="PRINTS" id="PR00463">
    <property type="entry name" value="EP450I"/>
</dbReference>
<keyword evidence="8 10" id="KW-0503">Monooxygenase</keyword>
<sequence length="499" mass="56828">MWIFLSLAGFALCAILVRRKGGLPLPPGPPGQLILGNALEIRKARYLWLKLDEYSKTYGDIFTFRLLGRPTVVLSNPHTITELFEKRATTFSSRPVIEMAKLSGWTDGILFVPYGPRLRTYRRLLHQTLNPRATLEFQNLQMEEMRKFMKRLLKEPEQFYEHARLYAGAVSIRIAYGHTARSSDDKFLQMAEEFMTAAADASTPGRWLVETIPLLRFIPSWFPGATFKRKTEEWAKLTIRYRQDPFDYVLKNMAEGTAEPSFTSKLLEPEDGREVDASEKEMIKIIASNLYGAGADSSSSLLQSFFLAMTLHPHVQAKAQAEIDAYLTSVRVLTIEDREQLPYTRAVVSEVIRWHPVANIVARYTQDDETVGEYVIPNKTLVLGNLWTMLHDPEVYVEPESFWPDRFLGDKPAPDSEVYAFGFGRRVCPGVHIAQQSLWITISNILANFEIHKARSVDGLEITPSEDYTKDIISRPLPFECSIKPRSTVSQALVDEVEI</sequence>
<evidence type="ECO:0008006" key="13">
    <source>
        <dbReference type="Google" id="ProtNLM"/>
    </source>
</evidence>
<dbReference type="GO" id="GO:0004497">
    <property type="term" value="F:monooxygenase activity"/>
    <property type="evidence" value="ECO:0007669"/>
    <property type="project" value="UniProtKB-KW"/>
</dbReference>
<reference evidence="11" key="1">
    <citation type="submission" date="2021-01" db="EMBL/GenBank/DDBJ databases">
        <authorList>
            <person name="Kaushik A."/>
        </authorList>
    </citation>
    <scope>NUCLEOTIDE SEQUENCE</scope>
    <source>
        <strain evidence="11">AG2-2IIIB</strain>
    </source>
</reference>
<dbReference type="AlphaFoldDB" id="A0A8H3A0E2"/>
<comment type="similarity">
    <text evidence="3 10">Belongs to the cytochrome P450 family.</text>
</comment>
<dbReference type="GO" id="GO:0020037">
    <property type="term" value="F:heme binding"/>
    <property type="evidence" value="ECO:0007669"/>
    <property type="project" value="InterPro"/>
</dbReference>
<evidence type="ECO:0000256" key="1">
    <source>
        <dbReference type="ARBA" id="ARBA00001971"/>
    </source>
</evidence>
<dbReference type="PRINTS" id="PR00385">
    <property type="entry name" value="P450"/>
</dbReference>
<evidence type="ECO:0000256" key="9">
    <source>
        <dbReference type="PIRSR" id="PIRSR602401-1"/>
    </source>
</evidence>
<dbReference type="InterPro" id="IPR002401">
    <property type="entry name" value="Cyt_P450_E_grp-I"/>
</dbReference>